<keyword evidence="2" id="KW-0830">Ubiquinone</keyword>
<reference evidence="2 3" key="1">
    <citation type="submission" date="2023-07" db="EMBL/GenBank/DDBJ databases">
        <title>Sorghum-associated microbial communities from plants grown in Nebraska, USA.</title>
        <authorList>
            <person name="Schachtman D."/>
        </authorList>
    </citation>
    <scope>NUCLEOTIDE SEQUENCE [LARGE SCALE GENOMIC DNA]</scope>
    <source>
        <strain evidence="2 3">CC482</strain>
    </source>
</reference>
<protein>
    <submittedName>
        <fullName evidence="2">Ubiquinone/menaquinone biosynthesis C-methylase UbiE</fullName>
    </submittedName>
</protein>
<dbReference type="PANTHER" id="PTHR42912">
    <property type="entry name" value="METHYLTRANSFERASE"/>
    <property type="match status" value="1"/>
</dbReference>
<gene>
    <name evidence="2" type="ORF">J2T15_004188</name>
</gene>
<dbReference type="InterPro" id="IPR013216">
    <property type="entry name" value="Methyltransf_11"/>
</dbReference>
<dbReference type="Proteomes" id="UP001229346">
    <property type="component" value="Unassembled WGS sequence"/>
</dbReference>
<evidence type="ECO:0000313" key="3">
    <source>
        <dbReference type="Proteomes" id="UP001229346"/>
    </source>
</evidence>
<sequence>MDSQCYFNTGRMIAIMPDHEAIYKNEAEIYDALITKQPALQMLINEIRPYAGFDIVDVGAGTGRLTTVLAGDARSIVATDASQAMLGIAANKLAAAGHTNWRTIAADMRELPLEEKSADLIVAGWCICYLGSSNNPSWERDIEKVMRELGRVLRPGGTIIIFETMGTGFEQPNPPDFLLSYYSALTEKFGFSHKWIRLDYQFDSPEQAEQLTDFFFGEDMERADVLSDRAYVPECAGVWWLHT</sequence>
<dbReference type="InterPro" id="IPR029063">
    <property type="entry name" value="SAM-dependent_MTases_sf"/>
</dbReference>
<comment type="caution">
    <text evidence="2">The sequence shown here is derived from an EMBL/GenBank/DDBJ whole genome shotgun (WGS) entry which is preliminary data.</text>
</comment>
<evidence type="ECO:0000313" key="2">
    <source>
        <dbReference type="EMBL" id="MDQ0114732.1"/>
    </source>
</evidence>
<dbReference type="SUPFAM" id="SSF53335">
    <property type="entry name" value="S-adenosyl-L-methionine-dependent methyltransferases"/>
    <property type="match status" value="1"/>
</dbReference>
<accession>A0ABT9U650</accession>
<name>A0ABT9U650_PAEHA</name>
<dbReference type="CDD" id="cd02440">
    <property type="entry name" value="AdoMet_MTases"/>
    <property type="match status" value="1"/>
</dbReference>
<dbReference type="Gene3D" id="3.40.50.150">
    <property type="entry name" value="Vaccinia Virus protein VP39"/>
    <property type="match status" value="1"/>
</dbReference>
<dbReference type="EMBL" id="JAUSSU010000008">
    <property type="protein sequence ID" value="MDQ0114732.1"/>
    <property type="molecule type" value="Genomic_DNA"/>
</dbReference>
<feature type="domain" description="Methyltransferase type 11" evidence="1">
    <location>
        <begin position="56"/>
        <end position="161"/>
    </location>
</feature>
<dbReference type="InterPro" id="IPR050508">
    <property type="entry name" value="Methyltransf_Superfamily"/>
</dbReference>
<dbReference type="RefSeq" id="WP_307206112.1">
    <property type="nucleotide sequence ID" value="NZ_JAUSSU010000008.1"/>
</dbReference>
<keyword evidence="3" id="KW-1185">Reference proteome</keyword>
<dbReference type="Pfam" id="PF08241">
    <property type="entry name" value="Methyltransf_11"/>
    <property type="match status" value="1"/>
</dbReference>
<organism evidence="2 3">
    <name type="scientific">Paenibacillus harenae</name>
    <dbReference type="NCBI Taxonomy" id="306543"/>
    <lineage>
        <taxon>Bacteria</taxon>
        <taxon>Bacillati</taxon>
        <taxon>Bacillota</taxon>
        <taxon>Bacilli</taxon>
        <taxon>Bacillales</taxon>
        <taxon>Paenibacillaceae</taxon>
        <taxon>Paenibacillus</taxon>
    </lineage>
</organism>
<proteinExistence type="predicted"/>
<evidence type="ECO:0000259" key="1">
    <source>
        <dbReference type="Pfam" id="PF08241"/>
    </source>
</evidence>